<dbReference type="Proteomes" id="UP000663846">
    <property type="component" value="Unassembled WGS sequence"/>
</dbReference>
<dbReference type="AlphaFoldDB" id="A0A8H2XXC4"/>
<dbReference type="InterPro" id="IPR035992">
    <property type="entry name" value="Ricin_B-like_lectins"/>
</dbReference>
<gene>
    <name evidence="1" type="ORF">RDB_LOCUS122819</name>
</gene>
<reference evidence="1" key="1">
    <citation type="submission" date="2021-01" db="EMBL/GenBank/DDBJ databases">
        <authorList>
            <person name="Kaushik A."/>
        </authorList>
    </citation>
    <scope>NUCLEOTIDE SEQUENCE</scope>
    <source>
        <strain evidence="1">AG1-1C</strain>
    </source>
</reference>
<comment type="caution">
    <text evidence="1">The sequence shown here is derived from an EMBL/GenBank/DDBJ whole genome shotgun (WGS) entry which is preliminary data.</text>
</comment>
<evidence type="ECO:0000313" key="2">
    <source>
        <dbReference type="Proteomes" id="UP000663846"/>
    </source>
</evidence>
<sequence length="155" mass="16778">MTSFHSLPQGIYRISDSRGRWLSQSGVAPGTGAGTQLVLLTKEEGTDAGFNWKIEYDKSQSAYTIQNAASGLYASFEGDATENAHIGAHPTPRYYDLISNGSQGIKLGLKGSKLSLNASPCIMYPPMIALLTDVNAMSSEKSIVWEFHLQHQLPA</sequence>
<dbReference type="EMBL" id="CAJMWS010000357">
    <property type="protein sequence ID" value="CAE6437409.1"/>
    <property type="molecule type" value="Genomic_DNA"/>
</dbReference>
<dbReference type="SUPFAM" id="SSF50370">
    <property type="entry name" value="Ricin B-like lectins"/>
    <property type="match status" value="1"/>
</dbReference>
<evidence type="ECO:0000313" key="1">
    <source>
        <dbReference type="EMBL" id="CAE6437409.1"/>
    </source>
</evidence>
<organism evidence="1 2">
    <name type="scientific">Rhizoctonia solani</name>
    <dbReference type="NCBI Taxonomy" id="456999"/>
    <lineage>
        <taxon>Eukaryota</taxon>
        <taxon>Fungi</taxon>
        <taxon>Dikarya</taxon>
        <taxon>Basidiomycota</taxon>
        <taxon>Agaricomycotina</taxon>
        <taxon>Agaricomycetes</taxon>
        <taxon>Cantharellales</taxon>
        <taxon>Ceratobasidiaceae</taxon>
        <taxon>Rhizoctonia</taxon>
    </lineage>
</organism>
<accession>A0A8H2XXC4</accession>
<proteinExistence type="predicted"/>
<protein>
    <submittedName>
        <fullName evidence="1">Uncharacterized protein</fullName>
    </submittedName>
</protein>
<name>A0A8H2XXC4_9AGAM</name>
<dbReference type="Gene3D" id="2.80.10.50">
    <property type="match status" value="1"/>
</dbReference>